<dbReference type="AlphaFoldDB" id="A0A7K2J001"/>
<dbReference type="InterPro" id="IPR012337">
    <property type="entry name" value="RNaseH-like_sf"/>
</dbReference>
<protein>
    <submittedName>
        <fullName evidence="5">3'-5' exonuclease</fullName>
    </submittedName>
</protein>
<dbReference type="Proteomes" id="UP000467124">
    <property type="component" value="Unassembled WGS sequence"/>
</dbReference>
<dbReference type="InterPro" id="IPR036397">
    <property type="entry name" value="RNaseH_sf"/>
</dbReference>
<evidence type="ECO:0000256" key="3">
    <source>
        <dbReference type="ARBA" id="ARBA00022839"/>
    </source>
</evidence>
<dbReference type="GO" id="GO:0008408">
    <property type="term" value="F:3'-5' exonuclease activity"/>
    <property type="evidence" value="ECO:0007669"/>
    <property type="project" value="TreeGrafter"/>
</dbReference>
<dbReference type="PANTHER" id="PTHR30231">
    <property type="entry name" value="DNA POLYMERASE III SUBUNIT EPSILON"/>
    <property type="match status" value="1"/>
</dbReference>
<keyword evidence="2" id="KW-0378">Hydrolase</keyword>
<dbReference type="Gene3D" id="3.30.420.10">
    <property type="entry name" value="Ribonuclease H-like superfamily/Ribonuclease H"/>
    <property type="match status" value="1"/>
</dbReference>
<dbReference type="InterPro" id="IPR013520">
    <property type="entry name" value="Ribonucl_H"/>
</dbReference>
<dbReference type="CDD" id="cd06127">
    <property type="entry name" value="DEDDh"/>
    <property type="match status" value="1"/>
</dbReference>
<keyword evidence="3 5" id="KW-0269">Exonuclease</keyword>
<proteinExistence type="predicted"/>
<evidence type="ECO:0000256" key="2">
    <source>
        <dbReference type="ARBA" id="ARBA00022801"/>
    </source>
</evidence>
<gene>
    <name evidence="5" type="ORF">GTW20_25740</name>
</gene>
<dbReference type="Pfam" id="PF00929">
    <property type="entry name" value="RNase_T"/>
    <property type="match status" value="1"/>
</dbReference>
<organism evidence="5 6">
    <name type="scientific">Nocardiopsis alba</name>
    <dbReference type="NCBI Taxonomy" id="53437"/>
    <lineage>
        <taxon>Bacteria</taxon>
        <taxon>Bacillati</taxon>
        <taxon>Actinomycetota</taxon>
        <taxon>Actinomycetes</taxon>
        <taxon>Streptosporangiales</taxon>
        <taxon>Nocardiopsidaceae</taxon>
        <taxon>Nocardiopsis</taxon>
    </lineage>
</organism>
<reference evidence="5 6" key="1">
    <citation type="journal article" date="2019" name="Nat. Commun.">
        <title>The antimicrobial potential of Streptomyces from insect microbiomes.</title>
        <authorList>
            <person name="Chevrette M.G."/>
            <person name="Carlson C.M."/>
            <person name="Ortega H.E."/>
            <person name="Thomas C."/>
            <person name="Ananiev G.E."/>
            <person name="Barns K.J."/>
            <person name="Book A.J."/>
            <person name="Cagnazzo J."/>
            <person name="Carlos C."/>
            <person name="Flanigan W."/>
            <person name="Grubbs K.J."/>
            <person name="Horn H.A."/>
            <person name="Hoffmann F.M."/>
            <person name="Klassen J.L."/>
            <person name="Knack J.J."/>
            <person name="Lewin G.R."/>
            <person name="McDonald B.R."/>
            <person name="Muller L."/>
            <person name="Melo W.G.P."/>
            <person name="Pinto-Tomas A.A."/>
            <person name="Schmitz A."/>
            <person name="Wendt-Pienkowski E."/>
            <person name="Wildman S."/>
            <person name="Zhao M."/>
            <person name="Zhang F."/>
            <person name="Bugni T.S."/>
            <person name="Andes D.R."/>
            <person name="Pupo M.T."/>
            <person name="Currie C.R."/>
        </authorList>
    </citation>
    <scope>NUCLEOTIDE SEQUENCE [LARGE SCALE GENOMIC DNA]</scope>
    <source>
        <strain evidence="5 6">SID5840</strain>
    </source>
</reference>
<feature type="domain" description="Exonuclease" evidence="4">
    <location>
        <begin position="14"/>
        <end position="189"/>
    </location>
</feature>
<dbReference type="GO" id="GO:0003676">
    <property type="term" value="F:nucleic acid binding"/>
    <property type="evidence" value="ECO:0007669"/>
    <property type="project" value="InterPro"/>
</dbReference>
<dbReference type="SUPFAM" id="SSF53098">
    <property type="entry name" value="Ribonuclease H-like"/>
    <property type="match status" value="1"/>
</dbReference>
<comment type="caution">
    <text evidence="5">The sequence shown here is derived from an EMBL/GenBank/DDBJ whole genome shotgun (WGS) entry which is preliminary data.</text>
</comment>
<evidence type="ECO:0000313" key="6">
    <source>
        <dbReference type="Proteomes" id="UP000467124"/>
    </source>
</evidence>
<evidence type="ECO:0000259" key="4">
    <source>
        <dbReference type="SMART" id="SM00479"/>
    </source>
</evidence>
<dbReference type="EMBL" id="WWHY01000001">
    <property type="protein sequence ID" value="MYR35571.1"/>
    <property type="molecule type" value="Genomic_DNA"/>
</dbReference>
<evidence type="ECO:0000256" key="1">
    <source>
        <dbReference type="ARBA" id="ARBA00022722"/>
    </source>
</evidence>
<sequence length="220" mass="24162">MGSLTDDPDFRATTFVVIDFEATTPAGHPAQPIEVAALALRYEQGDWVEAGRFASLIRPPEFAPVTRFNTLHSGLTPEHLASAPAPADALGALDHCFTAGSRYLLVAQHAATEAGLLYNQREHCPVAARIDLLDTIPLARRLIPGLADYRLDTLLRHYSIPLPEDRHRAAADVRVTARVFRRLIEDADREGAIRGFAELVRVAGRRAKVDRPAQGELFTL</sequence>
<dbReference type="PANTHER" id="PTHR30231:SF4">
    <property type="entry name" value="PROTEIN NEN2"/>
    <property type="match status" value="1"/>
</dbReference>
<name>A0A7K2J001_9ACTN</name>
<evidence type="ECO:0000313" key="5">
    <source>
        <dbReference type="EMBL" id="MYR35571.1"/>
    </source>
</evidence>
<dbReference type="SMART" id="SM00479">
    <property type="entry name" value="EXOIII"/>
    <property type="match status" value="1"/>
</dbReference>
<accession>A0A7K2J001</accession>
<dbReference type="RefSeq" id="WP_161112178.1">
    <property type="nucleotide sequence ID" value="NZ_WWHY01000001.1"/>
</dbReference>
<keyword evidence="1" id="KW-0540">Nuclease</keyword>